<protein>
    <submittedName>
        <fullName evidence="2">Uncharacterized protein</fullName>
    </submittedName>
</protein>
<proteinExistence type="predicted"/>
<feature type="compositionally biased region" description="Basic and acidic residues" evidence="1">
    <location>
        <begin position="23"/>
        <end position="40"/>
    </location>
</feature>
<reference evidence="2 3" key="1">
    <citation type="submission" date="2021-06" db="EMBL/GenBank/DDBJ databases">
        <title>Caerostris extrusa draft genome.</title>
        <authorList>
            <person name="Kono N."/>
            <person name="Arakawa K."/>
        </authorList>
    </citation>
    <scope>NUCLEOTIDE SEQUENCE [LARGE SCALE GENOMIC DNA]</scope>
</reference>
<sequence length="281" mass="30754">MPYPYKSAAVRRRHQKNSSGYAYEEKYPSAEAELHIKTETTSDIEVENPTSDRKNEPTSYELNSNYLIDTYASHELSRASLREELSQFDTPEIVPVITTDDESSPSGSVDVWTKYYLQFTKYLKIRDKILAQIVFGNRMNLPLWWIPTSIGGFLACSAPPTYLSPLKAAVSASTEVAYSAPAAAYSAPAAAYSAPAAAYSAPAAAYSAPAAAYSAPAAAYSAPAAYISPLKAAVLSRKAAVAAKKRCFSKRKLMFQLRELLFQLGKLPKKSSKICFKVENL</sequence>
<dbReference type="EMBL" id="BPLR01011219">
    <property type="protein sequence ID" value="GIY44962.1"/>
    <property type="molecule type" value="Genomic_DNA"/>
</dbReference>
<gene>
    <name evidence="2" type="ORF">CEXT_750691</name>
</gene>
<evidence type="ECO:0000256" key="1">
    <source>
        <dbReference type="SAM" id="MobiDB-lite"/>
    </source>
</evidence>
<accession>A0AAV4THT9</accession>
<dbReference type="AlphaFoldDB" id="A0AAV4THT9"/>
<feature type="region of interest" description="Disordered" evidence="1">
    <location>
        <begin position="1"/>
        <end position="59"/>
    </location>
</feature>
<keyword evidence="3" id="KW-1185">Reference proteome</keyword>
<organism evidence="2 3">
    <name type="scientific">Caerostris extrusa</name>
    <name type="common">Bark spider</name>
    <name type="synonym">Caerostris bankana</name>
    <dbReference type="NCBI Taxonomy" id="172846"/>
    <lineage>
        <taxon>Eukaryota</taxon>
        <taxon>Metazoa</taxon>
        <taxon>Ecdysozoa</taxon>
        <taxon>Arthropoda</taxon>
        <taxon>Chelicerata</taxon>
        <taxon>Arachnida</taxon>
        <taxon>Araneae</taxon>
        <taxon>Araneomorphae</taxon>
        <taxon>Entelegynae</taxon>
        <taxon>Araneoidea</taxon>
        <taxon>Araneidae</taxon>
        <taxon>Caerostris</taxon>
    </lineage>
</organism>
<comment type="caution">
    <text evidence="2">The sequence shown here is derived from an EMBL/GenBank/DDBJ whole genome shotgun (WGS) entry which is preliminary data.</text>
</comment>
<evidence type="ECO:0000313" key="3">
    <source>
        <dbReference type="Proteomes" id="UP001054945"/>
    </source>
</evidence>
<dbReference type="Proteomes" id="UP001054945">
    <property type="component" value="Unassembled WGS sequence"/>
</dbReference>
<evidence type="ECO:0000313" key="2">
    <source>
        <dbReference type="EMBL" id="GIY44962.1"/>
    </source>
</evidence>
<name>A0AAV4THT9_CAEEX</name>